<sequence length="1993" mass="220322">MSVFRERAQEAGICFATTESMPPNADERQFDELIGAIRKHASARVVLCLCEGRSVSNLFAGFSRANLTNEFLVIGSDGWSDRFDVVRGVERVARGGISIRIHSSYVYDFDSYYFSLNPLTNLRNPWFAEFWEQRFKCNIEPLLARGREQQQQQLSRSSQHVVAPAVRPRTYLRAPGLPVYPNECTGRESLREDHKQDAKMAFVQKSIVTMAKGLDAMQRSLCGTRGLCPQMLPVNGSLLLAHLMNVSFEWLGERVSFDDQGDPPGRYEILNFQQQVQKQRYEYEHVGSWSSTSGLRLFGRIQWPAHHMPQSVCSLPCVHGHAKKIQSDSVRCCWVCVACRPNEYLANEFKCQACQKGWWPNAKLTGCEQIAIDYVRWTSRESLLSIGVAALGFTLTVCVMCVFVRHNDTPVVKSSTRELSYMILGAMLLCYANTLFLVATPTRITCLATRILPGLAFATIYGALVTKTNRIARILAGSKKKILTRKPRFMSAAAQVCITWMMILIECCIIGVMLWREPANTALTYPSDERVVLVCNTTTMGIIAPLGFDLFLIAMCTVYAVKTRNVPENFNEAKFIGSTMYTTLVIWIAFIPIYFGSDHKVTALCLCITFSALIALILLFFPRCYIILLKPEKNNRSFFTTAKNVRCHIGYPANAVGPSLSLVGNAPAAALVPGANHCHQQQLSSSPASDTVNAIDAFSNTHKSYGAWPSHGPSDSEMDHQTARWRQQSTSDQSRPSGDADQASSMNNNTVEGQTRRVCALWRGPSSRSSSSTQQQQQQQQSLENQMQAQDNNNNLACFSDQTKSNNSSAANNNNKQEESVNKRKWRQHEQQQEGREFANSTRAAAARATARGSHAESRLGTLVALLGGRSRQQKKRIDRASNIEQHLKAIRRAEMLDRQTHTNFRRSRGRACSFQRFDSASGLAATINNNNSTPVNGNGKTNNINSTCDNRQLLLSTNNNNNNNNNNSLGGNQVKPPKEVQTATTTTLVATLVTSSTSSRCNDGTGTSDVDISCASIELSECERRLLLALRRRIGRRAIEHIAMLASGTSTTGDELMLTHNTGFAQVLTTSAGVSNNSTWHAALIEALRRPPALAISASKVGGLMSSPPAIDQASAAVPMLDNCRNSDSPAVVGSAAANKSKTATATAMMMMQAGPMSHNVADRKCAMHCERNEDCGRDEEREQCVQHYRINLGHSSAPLEIHAHTLCDDTAPATLRLPSPQTGDVQLMSSVSRTYAYQQQQGPVDHVKSTSRQHCHRRQHRHHSRHRAVADNTQTQYSATTTEDKNMDTRQQQLQHMNASPDTQQREQQHCLQQKRSQSAPFASDTQLNTQQIAARLQQQQQQQHGQQLDPQTQMQIHMQQQRQSRSRDSSHSRHAHRHGHGHAHSYAHVHSHGHSHHRHQHQQHQQHQQQREQHLLQQHQQHQLHLQQKQQSGRHLVISTTMYKSVFSSQIKIEKITTDDTDTFDNNANSDSSAGATSDACNNQNENSPSQQQQQQQQISDITPAATNANDAAVKIANRKANNLDDNSNCSTTFSETTTSIEADQKSQSKVDQLEQQEATELIPVSSSAVTATTTTKENDNDSHNEEGTQSECELQQINERSKKSELAKNKNEKVDVNVDIDDDDDDSSNSTSNSRNCFNTDNSHDSTNLAPHSNATNSQIHTNNNNNSNNNDCKSEQTRVNSSNQSLQLSRHRSQSEENVDNGAAATASAVAAVAELSEQRIQDLERRLSPHINNNGEDSASTTTTTTTTGASTTPTAVAVAARTRARLARVAKSNSSSNSSLNLNLAKRSKLEAANMQFHANWNANTTRAATHHHNQQQQRQQQHQQQQVSTSGSSGGSSHNKARRTIGSSSDTSAHTDIRMLSSRCQSAAAAASSSSSLGSLNALQALNALSVLNRPVSNSQSQQQQQQPSSLSPSLTLDEERPMIAAKRRKQANPRRISKEQKLKNLFLFRGHADTTGSSNSNNSDNDNDNGAREAGNKPACDRLS</sequence>
<gene>
    <name evidence="10" type="primary">Grm5</name>
    <name evidence="10" type="ORF">GZH46_02086</name>
</gene>
<feature type="compositionally biased region" description="Polar residues" evidence="7">
    <location>
        <begin position="1312"/>
        <end position="1332"/>
    </location>
</feature>
<dbReference type="Pfam" id="PF07562">
    <property type="entry name" value="NCD3G"/>
    <property type="match status" value="1"/>
</dbReference>
<feature type="compositionally biased region" description="Basic and acidic residues" evidence="7">
    <location>
        <begin position="816"/>
        <end position="837"/>
    </location>
</feature>
<dbReference type="Gene3D" id="2.10.50.30">
    <property type="entry name" value="GPCR, family 3, nine cysteines domain"/>
    <property type="match status" value="1"/>
</dbReference>
<feature type="transmembrane region" description="Helical" evidence="8">
    <location>
        <begin position="383"/>
        <end position="407"/>
    </location>
</feature>
<dbReference type="InterPro" id="IPR011500">
    <property type="entry name" value="GPCR_3_9-Cys_dom"/>
</dbReference>
<dbReference type="Pfam" id="PF00003">
    <property type="entry name" value="7tm_3"/>
    <property type="match status" value="1"/>
</dbReference>
<evidence type="ECO:0000256" key="8">
    <source>
        <dbReference type="SAM" id="Phobius"/>
    </source>
</evidence>
<protein>
    <submittedName>
        <fullName evidence="10">Metabotropic glutamate receptor 5</fullName>
    </submittedName>
</protein>
<feature type="compositionally biased region" description="Polar residues" evidence="7">
    <location>
        <begin position="1273"/>
        <end position="1283"/>
    </location>
</feature>
<feature type="transmembrane region" description="Helical" evidence="8">
    <location>
        <begin position="542"/>
        <end position="561"/>
    </location>
</feature>
<feature type="domain" description="G-protein coupled receptors family 3 profile" evidence="9">
    <location>
        <begin position="381"/>
        <end position="643"/>
    </location>
</feature>
<feature type="compositionally biased region" description="Polar residues" evidence="7">
    <location>
        <begin position="724"/>
        <end position="753"/>
    </location>
</feature>
<feature type="transmembrane region" description="Helical" evidence="8">
    <location>
        <begin position="601"/>
        <end position="621"/>
    </location>
</feature>
<feature type="compositionally biased region" description="Low complexity" evidence="7">
    <location>
        <begin position="1822"/>
        <end position="1845"/>
    </location>
</feature>
<dbReference type="InterPro" id="IPR000337">
    <property type="entry name" value="GPCR_3"/>
</dbReference>
<keyword evidence="2 8" id="KW-0812">Transmembrane</keyword>
<feature type="transmembrane region" description="Helical" evidence="8">
    <location>
        <begin position="573"/>
        <end position="595"/>
    </location>
</feature>
<dbReference type="InterPro" id="IPR028082">
    <property type="entry name" value="Peripla_BP_I"/>
</dbReference>
<feature type="region of interest" description="Disordered" evidence="7">
    <location>
        <begin position="1239"/>
        <end position="1434"/>
    </location>
</feature>
<feature type="compositionally biased region" description="Low complexity" evidence="7">
    <location>
        <begin position="1418"/>
        <end position="1434"/>
    </location>
</feature>
<feature type="compositionally biased region" description="Polar residues" evidence="7">
    <location>
        <begin position="1591"/>
        <end position="1602"/>
    </location>
</feature>
<evidence type="ECO:0000256" key="6">
    <source>
        <dbReference type="ARBA" id="ARBA00023180"/>
    </source>
</evidence>
<keyword evidence="4 8" id="KW-0472">Membrane</keyword>
<feature type="compositionally biased region" description="Polar residues" evidence="7">
    <location>
        <begin position="1484"/>
        <end position="1493"/>
    </location>
</feature>
<name>A0ABQ7S7N8_9ACAR</name>
<feature type="region of interest" description="Disordered" evidence="7">
    <location>
        <begin position="1567"/>
        <end position="1708"/>
    </location>
</feature>
<feature type="compositionally biased region" description="Low complexity" evidence="7">
    <location>
        <begin position="1568"/>
        <end position="1579"/>
    </location>
</feature>
<dbReference type="PRINTS" id="PR00593">
    <property type="entry name" value="MTABOTROPICR"/>
</dbReference>
<feature type="compositionally biased region" description="Basic and acidic residues" evidence="7">
    <location>
        <begin position="1603"/>
        <end position="1620"/>
    </location>
</feature>
<dbReference type="InterPro" id="IPR017978">
    <property type="entry name" value="GPCR_3_C"/>
</dbReference>
<evidence type="ECO:0000256" key="1">
    <source>
        <dbReference type="ARBA" id="ARBA00004141"/>
    </source>
</evidence>
<feature type="region of interest" description="Disordered" evidence="7">
    <location>
        <begin position="1463"/>
        <end position="1503"/>
    </location>
</feature>
<dbReference type="SUPFAM" id="SSF53822">
    <property type="entry name" value="Periplasmic binding protein-like I"/>
    <property type="match status" value="1"/>
</dbReference>
<keyword evidence="5 10" id="KW-0675">Receptor</keyword>
<feature type="compositionally biased region" description="Polar residues" evidence="7">
    <location>
        <begin position="1291"/>
        <end position="1305"/>
    </location>
</feature>
<evidence type="ECO:0000256" key="4">
    <source>
        <dbReference type="ARBA" id="ARBA00023136"/>
    </source>
</evidence>
<feature type="compositionally biased region" description="Low complexity" evidence="7">
    <location>
        <begin position="1744"/>
        <end position="1763"/>
    </location>
</feature>
<feature type="compositionally biased region" description="Low complexity" evidence="7">
    <location>
        <begin position="805"/>
        <end position="815"/>
    </location>
</feature>
<feature type="compositionally biased region" description="Low complexity" evidence="7">
    <location>
        <begin position="1905"/>
        <end position="1923"/>
    </location>
</feature>
<feature type="compositionally biased region" description="Low complexity" evidence="7">
    <location>
        <begin position="959"/>
        <end position="968"/>
    </location>
</feature>
<feature type="region of interest" description="Disordered" evidence="7">
    <location>
        <begin position="704"/>
        <end position="857"/>
    </location>
</feature>
<evidence type="ECO:0000256" key="5">
    <source>
        <dbReference type="ARBA" id="ARBA00023170"/>
    </source>
</evidence>
<feature type="compositionally biased region" description="Low complexity" evidence="7">
    <location>
        <begin position="766"/>
        <end position="790"/>
    </location>
</feature>
<keyword evidence="11" id="KW-1185">Reference proteome</keyword>
<comment type="caution">
    <text evidence="10">The sequence shown here is derived from an EMBL/GenBank/DDBJ whole genome shotgun (WGS) entry which is preliminary data.</text>
</comment>
<feature type="compositionally biased region" description="Low complexity" evidence="7">
    <location>
        <begin position="1534"/>
        <end position="1543"/>
    </location>
</feature>
<dbReference type="PANTHER" id="PTHR24060">
    <property type="entry name" value="METABOTROPIC GLUTAMATE RECEPTOR"/>
    <property type="match status" value="1"/>
</dbReference>
<dbReference type="Gene3D" id="3.40.50.2300">
    <property type="match status" value="1"/>
</dbReference>
<feature type="region of interest" description="Disordered" evidence="7">
    <location>
        <begin position="958"/>
        <end position="978"/>
    </location>
</feature>
<comment type="subcellular location">
    <subcellularLocation>
        <location evidence="1">Membrane</location>
        <topology evidence="1">Multi-pass membrane protein</topology>
    </subcellularLocation>
</comment>
<feature type="region of interest" description="Disordered" evidence="7">
    <location>
        <begin position="1815"/>
        <end position="1861"/>
    </location>
</feature>
<feature type="region of interest" description="Disordered" evidence="7">
    <location>
        <begin position="1525"/>
        <end position="1554"/>
    </location>
</feature>
<feature type="compositionally biased region" description="Basic and acidic residues" evidence="7">
    <location>
        <begin position="1580"/>
        <end position="1590"/>
    </location>
</feature>
<feature type="compositionally biased region" description="Basic residues" evidence="7">
    <location>
        <begin position="1375"/>
        <end position="1407"/>
    </location>
</feature>
<feature type="transmembrane region" description="Helical" evidence="8">
    <location>
        <begin position="489"/>
        <end position="515"/>
    </location>
</feature>
<evidence type="ECO:0000313" key="11">
    <source>
        <dbReference type="Proteomes" id="UP000825002"/>
    </source>
</evidence>
<evidence type="ECO:0000256" key="7">
    <source>
        <dbReference type="SAM" id="MobiDB-lite"/>
    </source>
</evidence>
<dbReference type="PRINTS" id="PR00248">
    <property type="entry name" value="GPCRMGR"/>
</dbReference>
<feature type="compositionally biased region" description="Low complexity" evidence="7">
    <location>
        <begin position="1467"/>
        <end position="1483"/>
    </location>
</feature>
<feature type="region of interest" description="Disordered" evidence="7">
    <location>
        <begin position="1904"/>
        <end position="1993"/>
    </location>
</feature>
<dbReference type="Proteomes" id="UP000825002">
    <property type="component" value="Unassembled WGS sequence"/>
</dbReference>
<feature type="region of interest" description="Disordered" evidence="7">
    <location>
        <begin position="1732"/>
        <end position="1763"/>
    </location>
</feature>
<evidence type="ECO:0000256" key="2">
    <source>
        <dbReference type="ARBA" id="ARBA00022692"/>
    </source>
</evidence>
<dbReference type="InterPro" id="IPR050726">
    <property type="entry name" value="mGluR"/>
</dbReference>
<accession>A0ABQ7S7N8</accession>
<feature type="compositionally biased region" description="Polar residues" evidence="7">
    <location>
        <begin position="791"/>
        <end position="804"/>
    </location>
</feature>
<feature type="non-terminal residue" evidence="10">
    <location>
        <position position="1993"/>
    </location>
</feature>
<proteinExistence type="predicted"/>
<evidence type="ECO:0000313" key="10">
    <source>
        <dbReference type="EMBL" id="KAG9509397.1"/>
    </source>
</evidence>
<feature type="transmembrane region" description="Helical" evidence="8">
    <location>
        <begin position="451"/>
        <end position="468"/>
    </location>
</feature>
<dbReference type="EMBL" id="JAIFTH010000496">
    <property type="protein sequence ID" value="KAG9509397.1"/>
    <property type="molecule type" value="Genomic_DNA"/>
</dbReference>
<dbReference type="InterPro" id="IPR038550">
    <property type="entry name" value="GPCR_3_9-Cys_sf"/>
</dbReference>
<keyword evidence="6" id="KW-0325">Glycoprotein</keyword>
<evidence type="ECO:0000256" key="3">
    <source>
        <dbReference type="ARBA" id="ARBA00022989"/>
    </source>
</evidence>
<reference evidence="10 11" key="1">
    <citation type="submission" date="2020-10" db="EMBL/GenBank/DDBJ databases">
        <authorList>
            <person name="Klimov P.B."/>
            <person name="Dyachkov S.M."/>
            <person name="Chetverikov P.E."/>
        </authorList>
    </citation>
    <scope>NUCLEOTIDE SEQUENCE [LARGE SCALE GENOMIC DNA]</scope>
    <source>
        <strain evidence="10">BMOC 18-1129-001#AD2665</strain>
        <tissue evidence="10">Entire mites</tissue>
    </source>
</reference>
<keyword evidence="3 8" id="KW-1133">Transmembrane helix</keyword>
<dbReference type="CDD" id="cd15285">
    <property type="entry name" value="7tmC_mGluR_group1"/>
    <property type="match status" value="1"/>
</dbReference>
<organism evidence="10 11">
    <name type="scientific">Fragariocoptes setiger</name>
    <dbReference type="NCBI Taxonomy" id="1670756"/>
    <lineage>
        <taxon>Eukaryota</taxon>
        <taxon>Metazoa</taxon>
        <taxon>Ecdysozoa</taxon>
        <taxon>Arthropoda</taxon>
        <taxon>Chelicerata</taxon>
        <taxon>Arachnida</taxon>
        <taxon>Acari</taxon>
        <taxon>Acariformes</taxon>
        <taxon>Trombidiformes</taxon>
        <taxon>Prostigmata</taxon>
        <taxon>Eupodina</taxon>
        <taxon>Eriophyoidea</taxon>
        <taxon>Phytoptidae</taxon>
        <taxon>Fragariocoptes</taxon>
    </lineage>
</organism>
<evidence type="ECO:0000259" key="9">
    <source>
        <dbReference type="PROSITE" id="PS50259"/>
    </source>
</evidence>
<feature type="compositionally biased region" description="Basic and acidic residues" evidence="7">
    <location>
        <begin position="1978"/>
        <end position="1993"/>
    </location>
</feature>
<feature type="compositionally biased region" description="Polar residues" evidence="7">
    <location>
        <begin position="1639"/>
        <end position="1666"/>
    </location>
</feature>
<feature type="compositionally biased region" description="Low complexity" evidence="7">
    <location>
        <begin position="842"/>
        <end position="852"/>
    </location>
</feature>
<feature type="compositionally biased region" description="Basic residues" evidence="7">
    <location>
        <begin position="1251"/>
        <end position="1269"/>
    </location>
</feature>
<dbReference type="InterPro" id="IPR000162">
    <property type="entry name" value="GPCR_3_mtglu_rcpt"/>
</dbReference>
<feature type="transmembrane region" description="Helical" evidence="8">
    <location>
        <begin position="419"/>
        <end position="439"/>
    </location>
</feature>
<dbReference type="PROSITE" id="PS50259">
    <property type="entry name" value="G_PROTEIN_RECEP_F3_4"/>
    <property type="match status" value="1"/>
</dbReference>
<feature type="compositionally biased region" description="Low complexity" evidence="7">
    <location>
        <begin position="1333"/>
        <end position="1366"/>
    </location>
</feature>
<feature type="compositionally biased region" description="Acidic residues" evidence="7">
    <location>
        <begin position="1622"/>
        <end position="1631"/>
    </location>
</feature>